<gene>
    <name evidence="2" type="ORF">ACED35_21600</name>
</gene>
<dbReference type="EMBL" id="JBGONM010000076">
    <property type="protein sequence ID" value="MEZ8083717.1"/>
    <property type="molecule type" value="Genomic_DNA"/>
</dbReference>
<sequence>MRSVDNEQKTQLKTYAIFNGTSEENALKHFYRLGGNDAKPLWSGTVYAEWHDVMPYMADVSDHAAFLNWEQQEAPDDWGIIITTEDTFENVFKHFRSLTQVWMPASGHAFFRFYDPRFSLNVAQYCNDEQRSDLMGPCICWNAKKRSVTNTTPTPFLNEKPFPWWDVPKDVIEKMSLDKSVLAMNLVKGLAGEREDIYLSYPEKILEYKATRFVNRYSGDDQSYLANFIIQLEKEQQRLGYTR</sequence>
<name>A0ABV4L7P0_9GAMM</name>
<keyword evidence="3" id="KW-1185">Reference proteome</keyword>
<dbReference type="InterPro" id="IPR025391">
    <property type="entry name" value="DUF4123"/>
</dbReference>
<evidence type="ECO:0000313" key="2">
    <source>
        <dbReference type="EMBL" id="MEZ8083717.1"/>
    </source>
</evidence>
<accession>A0ABV4L7P0</accession>
<dbReference type="Proteomes" id="UP001569154">
    <property type="component" value="Unassembled WGS sequence"/>
</dbReference>
<evidence type="ECO:0000259" key="1">
    <source>
        <dbReference type="Pfam" id="PF13503"/>
    </source>
</evidence>
<dbReference type="Pfam" id="PF13503">
    <property type="entry name" value="DUF4123"/>
    <property type="match status" value="1"/>
</dbReference>
<protein>
    <submittedName>
        <fullName evidence="2">DUF4123 domain-containing protein</fullName>
    </submittedName>
</protein>
<organism evidence="2 3">
    <name type="scientific">Enterovibrio norvegicus</name>
    <dbReference type="NCBI Taxonomy" id="188144"/>
    <lineage>
        <taxon>Bacteria</taxon>
        <taxon>Pseudomonadati</taxon>
        <taxon>Pseudomonadota</taxon>
        <taxon>Gammaproteobacteria</taxon>
        <taxon>Vibrionales</taxon>
        <taxon>Vibrionaceae</taxon>
        <taxon>Enterovibrio</taxon>
    </lineage>
</organism>
<dbReference type="RefSeq" id="WP_371735040.1">
    <property type="nucleotide sequence ID" value="NZ_JBGONM010000076.1"/>
</dbReference>
<comment type="caution">
    <text evidence="2">The sequence shown here is derived from an EMBL/GenBank/DDBJ whole genome shotgun (WGS) entry which is preliminary data.</text>
</comment>
<reference evidence="2 3" key="1">
    <citation type="submission" date="2024-06" db="EMBL/GenBank/DDBJ databases">
        <authorList>
            <person name="Steensen K."/>
            <person name="Seneca J."/>
            <person name="Bartlau N."/>
            <person name="Yu A.X."/>
            <person name="Polz M.F."/>
        </authorList>
    </citation>
    <scope>NUCLEOTIDE SEQUENCE [LARGE SCALE GENOMIC DNA]</scope>
    <source>
        <strain evidence="2 3">1F260</strain>
    </source>
</reference>
<evidence type="ECO:0000313" key="3">
    <source>
        <dbReference type="Proteomes" id="UP001569154"/>
    </source>
</evidence>
<proteinExistence type="predicted"/>
<feature type="domain" description="DUF4123" evidence="1">
    <location>
        <begin position="15"/>
        <end position="132"/>
    </location>
</feature>